<organism evidence="2 3">
    <name type="scientific">Panicum miliaceum</name>
    <name type="common">Proso millet</name>
    <name type="synonym">Broomcorn millet</name>
    <dbReference type="NCBI Taxonomy" id="4540"/>
    <lineage>
        <taxon>Eukaryota</taxon>
        <taxon>Viridiplantae</taxon>
        <taxon>Streptophyta</taxon>
        <taxon>Embryophyta</taxon>
        <taxon>Tracheophyta</taxon>
        <taxon>Spermatophyta</taxon>
        <taxon>Magnoliopsida</taxon>
        <taxon>Liliopsida</taxon>
        <taxon>Poales</taxon>
        <taxon>Poaceae</taxon>
        <taxon>PACMAD clade</taxon>
        <taxon>Panicoideae</taxon>
        <taxon>Panicodae</taxon>
        <taxon>Paniceae</taxon>
        <taxon>Panicinae</taxon>
        <taxon>Panicum</taxon>
        <taxon>Panicum sect. Panicum</taxon>
    </lineage>
</organism>
<name>A0A3L6Q3T1_PANMI</name>
<feature type="domain" description="DUF1618" evidence="1">
    <location>
        <begin position="10"/>
        <end position="103"/>
    </location>
</feature>
<dbReference type="OrthoDB" id="685097at2759"/>
<dbReference type="AlphaFoldDB" id="A0A3L6Q3T1"/>
<dbReference type="STRING" id="4540.A0A3L6Q3T1"/>
<evidence type="ECO:0000259" key="1">
    <source>
        <dbReference type="Pfam" id="PF07762"/>
    </source>
</evidence>
<accession>A0A3L6Q3T1</accession>
<dbReference type="Proteomes" id="UP000275267">
    <property type="component" value="Unassembled WGS sequence"/>
</dbReference>
<comment type="caution">
    <text evidence="2">The sequence shown here is derived from an EMBL/GenBank/DDBJ whole genome shotgun (WGS) entry which is preliminary data.</text>
</comment>
<gene>
    <name evidence="2" type="ORF">C2845_PM17G12420</name>
</gene>
<evidence type="ECO:0000313" key="3">
    <source>
        <dbReference type="Proteomes" id="UP000275267"/>
    </source>
</evidence>
<dbReference type="InterPro" id="IPR011676">
    <property type="entry name" value="DUF1618"/>
</dbReference>
<proteinExistence type="predicted"/>
<dbReference type="EMBL" id="PQIB02000014">
    <property type="protein sequence ID" value="RLM69841.1"/>
    <property type="molecule type" value="Genomic_DNA"/>
</dbReference>
<reference evidence="3" key="1">
    <citation type="journal article" date="2019" name="Nat. Commun.">
        <title>The genome of broomcorn millet.</title>
        <authorList>
            <person name="Zou C."/>
            <person name="Miki D."/>
            <person name="Li D."/>
            <person name="Tang Q."/>
            <person name="Xiao L."/>
            <person name="Rajput S."/>
            <person name="Deng P."/>
            <person name="Jia W."/>
            <person name="Huang R."/>
            <person name="Zhang M."/>
            <person name="Sun Y."/>
            <person name="Hu J."/>
            <person name="Fu X."/>
            <person name="Schnable P.S."/>
            <person name="Li F."/>
            <person name="Zhang H."/>
            <person name="Feng B."/>
            <person name="Zhu X."/>
            <person name="Liu R."/>
            <person name="Schnable J.C."/>
            <person name="Zhu J.-K."/>
            <person name="Zhang H."/>
        </authorList>
    </citation>
    <scope>NUCLEOTIDE SEQUENCE [LARGE SCALE GENOMIC DNA]</scope>
</reference>
<sequence length="166" mass="18452">MEPLYGSGFSRNVCVTSGPVGGTIVKFVGVFPRCCCGGTGSTHCERSLHAYTVHTWTLRMDAVAWVKDAMVDATELWALDAYEGIPHVPPSRPIVSMDDPDTIFFLVCEWYWYHESCEEDETCDCNAESCEDESDKAGWLILADTRRPALLPPVSCIPDGRLLWAQ</sequence>
<dbReference type="Pfam" id="PF07762">
    <property type="entry name" value="DUF1618"/>
    <property type="match status" value="1"/>
</dbReference>
<keyword evidence="3" id="KW-1185">Reference proteome</keyword>
<evidence type="ECO:0000313" key="2">
    <source>
        <dbReference type="EMBL" id="RLM69841.1"/>
    </source>
</evidence>
<protein>
    <recommendedName>
        <fullName evidence="1">DUF1618 domain-containing protein</fullName>
    </recommendedName>
</protein>